<dbReference type="AlphaFoldDB" id="A0ABD5PLD3"/>
<comment type="caution">
    <text evidence="2">The sequence shown here is derived from an EMBL/GenBank/DDBJ whole genome shotgun (WGS) entry which is preliminary data.</text>
</comment>
<dbReference type="RefSeq" id="WP_250139624.1">
    <property type="nucleotide sequence ID" value="NZ_JALIQP010000001.1"/>
</dbReference>
<keyword evidence="3" id="KW-1185">Reference proteome</keyword>
<gene>
    <name evidence="2" type="ORF">ACFO5R_04840</name>
</gene>
<evidence type="ECO:0000313" key="3">
    <source>
        <dbReference type="Proteomes" id="UP001595898"/>
    </source>
</evidence>
<evidence type="ECO:0000313" key="2">
    <source>
        <dbReference type="EMBL" id="MFC4541248.1"/>
    </source>
</evidence>
<feature type="compositionally biased region" description="Basic and acidic residues" evidence="1">
    <location>
        <begin position="26"/>
        <end position="60"/>
    </location>
</feature>
<dbReference type="EMBL" id="JBHSFA010000002">
    <property type="protein sequence ID" value="MFC4541248.1"/>
    <property type="molecule type" value="Genomic_DNA"/>
</dbReference>
<protein>
    <submittedName>
        <fullName evidence="2">Uncharacterized protein</fullName>
    </submittedName>
</protein>
<feature type="region of interest" description="Disordered" evidence="1">
    <location>
        <begin position="1"/>
        <end position="60"/>
    </location>
</feature>
<accession>A0ABD5PLD3</accession>
<organism evidence="2 3">
    <name type="scientific">Halosolutus amylolyticus</name>
    <dbReference type="NCBI Taxonomy" id="2932267"/>
    <lineage>
        <taxon>Archaea</taxon>
        <taxon>Methanobacteriati</taxon>
        <taxon>Methanobacteriota</taxon>
        <taxon>Stenosarchaea group</taxon>
        <taxon>Halobacteria</taxon>
        <taxon>Halobacteriales</taxon>
        <taxon>Natrialbaceae</taxon>
        <taxon>Halosolutus</taxon>
    </lineage>
</organism>
<reference evidence="2 3" key="1">
    <citation type="journal article" date="2019" name="Int. J. Syst. Evol. Microbiol.">
        <title>The Global Catalogue of Microorganisms (GCM) 10K type strain sequencing project: providing services to taxonomists for standard genome sequencing and annotation.</title>
        <authorList>
            <consortium name="The Broad Institute Genomics Platform"/>
            <consortium name="The Broad Institute Genome Sequencing Center for Infectious Disease"/>
            <person name="Wu L."/>
            <person name="Ma J."/>
        </authorList>
    </citation>
    <scope>NUCLEOTIDE SEQUENCE [LARGE SCALE GENOMIC DNA]</scope>
    <source>
        <strain evidence="2 3">WLHS5</strain>
    </source>
</reference>
<proteinExistence type="predicted"/>
<name>A0ABD5PLD3_9EURY</name>
<sequence length="60" mass="6718">MPDDLPLTPDSGWNALSLDGEWTVPGDRDAIDVENPYTREPRAEPVLRGRSVPRDRSSLE</sequence>
<dbReference type="Proteomes" id="UP001595898">
    <property type="component" value="Unassembled WGS sequence"/>
</dbReference>
<evidence type="ECO:0000256" key="1">
    <source>
        <dbReference type="SAM" id="MobiDB-lite"/>
    </source>
</evidence>